<reference evidence="2 3" key="1">
    <citation type="submission" date="2015-09" db="EMBL/GenBank/DDBJ databases">
        <title>Draft Genome Sequence of Bradyrhizobium manausense Strain BR 3351T, a Novel Symbiotic Nitrogen-Fixing Alphaproteobacterium Isolated from Brazilian Amazon Rain Forest.</title>
        <authorList>
            <person name="De Araujo J.L."/>
            <person name="Zilli J.E."/>
        </authorList>
    </citation>
    <scope>NUCLEOTIDE SEQUENCE [LARGE SCALE GENOMIC DNA]</scope>
    <source>
        <strain evidence="2 3">BR3351</strain>
    </source>
</reference>
<dbReference type="Gene3D" id="3.60.21.10">
    <property type="match status" value="1"/>
</dbReference>
<dbReference type="EMBL" id="LJYG01000085">
    <property type="protein sequence ID" value="KRQ10165.1"/>
    <property type="molecule type" value="Genomic_DNA"/>
</dbReference>
<comment type="caution">
    <text evidence="2">The sequence shown here is derived from an EMBL/GenBank/DDBJ whole genome shotgun (WGS) entry which is preliminary data.</text>
</comment>
<dbReference type="AlphaFoldDB" id="A0A0R3DS16"/>
<evidence type="ECO:0000313" key="2">
    <source>
        <dbReference type="EMBL" id="KRQ10165.1"/>
    </source>
</evidence>
<dbReference type="PANTHER" id="PTHR37844">
    <property type="entry name" value="SER/THR PROTEIN PHOSPHATASE SUPERFAMILY (AFU_ORTHOLOGUE AFUA_1G14840)"/>
    <property type="match status" value="1"/>
</dbReference>
<dbReference type="STRING" id="989370.AOQ71_19540"/>
<protein>
    <recommendedName>
        <fullName evidence="1">Calcineurin-like phosphoesterase domain-containing protein</fullName>
    </recommendedName>
</protein>
<evidence type="ECO:0000259" key="1">
    <source>
        <dbReference type="Pfam" id="PF00149"/>
    </source>
</evidence>
<dbReference type="Pfam" id="PF00149">
    <property type="entry name" value="Metallophos"/>
    <property type="match status" value="1"/>
</dbReference>
<sequence length="299" mass="33968">MRLHIVSDGHADIEYNDWTPPALDPDVVVICAGDMLAPATLALPWMRKHYPDSRIIYVPGNHDYYSFWNRKKPDAGTKTSWEEQKERAPIIASMLGIHFLDDAEVAIDGVRILGGTLWTDFSCRPPYLDFRSAARTAERSMNDYKAIKTGRGRSRDRINVGRTIDAHRATVNFLERKLCETFDGDTIVVTHHPATPNSLLDWNPERPTAFRDLDFCYASATLDRLFSGEGLGGSFVPPSIWVHGHVHKSRDYVIENTRVIANPRGYPLLRAPKAPRENPDFDPRFVIELEPRPTPGFRF</sequence>
<dbReference type="Proteomes" id="UP000051936">
    <property type="component" value="Unassembled WGS sequence"/>
</dbReference>
<dbReference type="PANTHER" id="PTHR37844:SF2">
    <property type="entry name" value="SER_THR PROTEIN PHOSPHATASE SUPERFAMILY (AFU_ORTHOLOGUE AFUA_1G14840)"/>
    <property type="match status" value="1"/>
</dbReference>
<feature type="domain" description="Calcineurin-like phosphoesterase" evidence="1">
    <location>
        <begin position="17"/>
        <end position="248"/>
    </location>
</feature>
<dbReference type="RefSeq" id="WP_057749449.1">
    <property type="nucleotide sequence ID" value="NZ_LJYG01000085.1"/>
</dbReference>
<dbReference type="SUPFAM" id="SSF56300">
    <property type="entry name" value="Metallo-dependent phosphatases"/>
    <property type="match status" value="1"/>
</dbReference>
<dbReference type="GO" id="GO:0016787">
    <property type="term" value="F:hydrolase activity"/>
    <property type="evidence" value="ECO:0007669"/>
    <property type="project" value="InterPro"/>
</dbReference>
<evidence type="ECO:0000313" key="3">
    <source>
        <dbReference type="Proteomes" id="UP000051936"/>
    </source>
</evidence>
<proteinExistence type="predicted"/>
<keyword evidence="3" id="KW-1185">Reference proteome</keyword>
<organism evidence="2 3">
    <name type="scientific">Bradyrhizobium manausense</name>
    <dbReference type="NCBI Taxonomy" id="989370"/>
    <lineage>
        <taxon>Bacteria</taxon>
        <taxon>Pseudomonadati</taxon>
        <taxon>Pseudomonadota</taxon>
        <taxon>Alphaproteobacteria</taxon>
        <taxon>Hyphomicrobiales</taxon>
        <taxon>Nitrobacteraceae</taxon>
        <taxon>Bradyrhizobium</taxon>
    </lineage>
</organism>
<name>A0A0R3DS16_9BRAD</name>
<accession>A0A0R3DS16</accession>
<dbReference type="InterPro" id="IPR029052">
    <property type="entry name" value="Metallo-depent_PP-like"/>
</dbReference>
<gene>
    <name evidence="2" type="ORF">AOQ71_19540</name>
</gene>
<dbReference type="OrthoDB" id="356681at2"/>
<dbReference type="InterPro" id="IPR004843">
    <property type="entry name" value="Calcineurin-like_PHP"/>
</dbReference>